<reference evidence="2 4" key="1">
    <citation type="submission" date="2023-03" db="EMBL/GenBank/DDBJ databases">
        <authorList>
            <person name="Menendez E."/>
            <person name="Kaur S."/>
            <person name="Flores-Felix J.D."/>
            <person name="diCenzo G.C."/>
            <person name="Peix A."/>
            <person name="Velazquez E."/>
        </authorList>
    </citation>
    <scope>NUCLEOTIDE SEQUENCE [LARGE SCALE GENOMIC DNA]</scope>
    <source>
        <strain evidence="2 4">CCBAU 71714</strain>
        <plasmid evidence="2 4">pSkuCCBAU71714a</plasmid>
    </source>
</reference>
<proteinExistence type="predicted"/>
<protein>
    <submittedName>
        <fullName evidence="2">Uncharacterized protein</fullName>
    </submittedName>
</protein>
<evidence type="ECO:0000313" key="2">
    <source>
        <dbReference type="EMBL" id="WHS96720.1"/>
    </source>
</evidence>
<evidence type="ECO:0000313" key="4">
    <source>
        <dbReference type="Proteomes" id="UP001233264"/>
    </source>
</evidence>
<dbReference type="RefSeq" id="WP_153408333.1">
    <property type="nucleotide sequence ID" value="NZ_CP120366.1"/>
</dbReference>
<dbReference type="InterPro" id="IPR014729">
    <property type="entry name" value="Rossmann-like_a/b/a_fold"/>
</dbReference>
<dbReference type="Gene3D" id="3.40.50.620">
    <property type="entry name" value="HUPs"/>
    <property type="match status" value="1"/>
</dbReference>
<organism evidence="2 4">
    <name type="scientific">Sinorhizobium kummerowiae</name>
    <dbReference type="NCBI Taxonomy" id="158892"/>
    <lineage>
        <taxon>Bacteria</taxon>
        <taxon>Pseudomonadati</taxon>
        <taxon>Pseudomonadota</taxon>
        <taxon>Alphaproteobacteria</taxon>
        <taxon>Hyphomicrobiales</taxon>
        <taxon>Rhizobiaceae</taxon>
        <taxon>Sinorhizobium/Ensifer group</taxon>
        <taxon>Sinorhizobium</taxon>
    </lineage>
</organism>
<keyword evidence="4" id="KW-1185">Reference proteome</keyword>
<gene>
    <name evidence="2" type="ORF">PZL22_006018</name>
    <name evidence="3" type="ORF">PZL22_006052</name>
</gene>
<dbReference type="EMBL" id="CP120366">
    <property type="protein sequence ID" value="WHS96721.1"/>
    <property type="molecule type" value="Genomic_DNA"/>
</dbReference>
<name>A0ABY8THL6_9HYPH</name>
<dbReference type="Proteomes" id="UP001233264">
    <property type="component" value="Plasmid pSkuCCBAU71714a"/>
</dbReference>
<feature type="region of interest" description="Disordered" evidence="1">
    <location>
        <begin position="34"/>
        <end position="57"/>
    </location>
</feature>
<geneLocation type="plasmid" evidence="2 4">
    <name>pSkuCCBAU71714a</name>
</geneLocation>
<dbReference type="SUPFAM" id="SSF52402">
    <property type="entry name" value="Adenine nucleotide alpha hydrolases-like"/>
    <property type="match status" value="1"/>
</dbReference>
<accession>A0ABY8THL6</accession>
<sequence length="57" mass="6174">MHLVVCIKQVPDSAQIRVHPVTNTIMHQGVPTAINPHASRGLHRALAGSSRISRRAS</sequence>
<evidence type="ECO:0000313" key="3">
    <source>
        <dbReference type="EMBL" id="WHS96721.1"/>
    </source>
</evidence>
<dbReference type="EMBL" id="CP120366">
    <property type="protein sequence ID" value="WHS96720.1"/>
    <property type="molecule type" value="Genomic_DNA"/>
</dbReference>
<keyword evidence="2" id="KW-0614">Plasmid</keyword>
<evidence type="ECO:0000256" key="1">
    <source>
        <dbReference type="SAM" id="MobiDB-lite"/>
    </source>
</evidence>